<evidence type="ECO:0000256" key="1">
    <source>
        <dbReference type="SAM" id="MobiDB-lite"/>
    </source>
</evidence>
<evidence type="ECO:0000313" key="2">
    <source>
        <dbReference type="EMBL" id="KAI2650555.1"/>
    </source>
</evidence>
<gene>
    <name evidence="2" type="ORF">H4Q32_000573</name>
</gene>
<proteinExistence type="predicted"/>
<reference evidence="2 3" key="1">
    <citation type="submission" date="2022-01" db="EMBL/GenBank/DDBJ databases">
        <title>A high-quality chromosome-level genome assembly of rohu carp, Labeo rohita.</title>
        <authorList>
            <person name="Arick M.A. II"/>
            <person name="Hsu C.-Y."/>
            <person name="Magbanua Z."/>
            <person name="Pechanova O."/>
            <person name="Grover C."/>
            <person name="Miller E."/>
            <person name="Thrash A."/>
            <person name="Ezzel L."/>
            <person name="Alam S."/>
            <person name="Benzie J."/>
            <person name="Hamilton M."/>
            <person name="Karsi A."/>
            <person name="Lawrence M.L."/>
            <person name="Peterson D.G."/>
        </authorList>
    </citation>
    <scope>NUCLEOTIDE SEQUENCE [LARGE SCALE GENOMIC DNA]</scope>
    <source>
        <strain evidence="3">BAU-BD-2019</strain>
        <tissue evidence="2">Blood</tissue>
    </source>
</reference>
<organism evidence="2 3">
    <name type="scientific">Labeo rohita</name>
    <name type="common">Indian major carp</name>
    <name type="synonym">Cyprinus rohita</name>
    <dbReference type="NCBI Taxonomy" id="84645"/>
    <lineage>
        <taxon>Eukaryota</taxon>
        <taxon>Metazoa</taxon>
        <taxon>Chordata</taxon>
        <taxon>Craniata</taxon>
        <taxon>Vertebrata</taxon>
        <taxon>Euteleostomi</taxon>
        <taxon>Actinopterygii</taxon>
        <taxon>Neopterygii</taxon>
        <taxon>Teleostei</taxon>
        <taxon>Ostariophysi</taxon>
        <taxon>Cypriniformes</taxon>
        <taxon>Cyprinidae</taxon>
        <taxon>Labeoninae</taxon>
        <taxon>Labeonini</taxon>
        <taxon>Labeo</taxon>
    </lineage>
</organism>
<evidence type="ECO:0000313" key="3">
    <source>
        <dbReference type="Proteomes" id="UP000830375"/>
    </source>
</evidence>
<sequence length="98" mass="10588">MQGIQYTQYQPVPTQPGCGGQPMQMGPYQGQQYAPGPPPSYQMAPKPEYPTSQSAYHGGQAMYPMQPPAQPGVAYMHSETSSQPANNPAKVQPPNTSY</sequence>
<protein>
    <submittedName>
        <fullName evidence="2">PAN2-PAN3 deadenylation complex subunit PAN3</fullName>
    </submittedName>
</protein>
<accession>A0ABQ8LIQ8</accession>
<dbReference type="Proteomes" id="UP000830375">
    <property type="component" value="Unassembled WGS sequence"/>
</dbReference>
<dbReference type="EMBL" id="JACTAM010000022">
    <property type="protein sequence ID" value="KAI2650555.1"/>
    <property type="molecule type" value="Genomic_DNA"/>
</dbReference>
<feature type="region of interest" description="Disordered" evidence="1">
    <location>
        <begin position="1"/>
        <end position="98"/>
    </location>
</feature>
<name>A0ABQ8LIQ8_LABRO</name>
<keyword evidence="3" id="KW-1185">Reference proteome</keyword>
<feature type="compositionally biased region" description="Low complexity" evidence="1">
    <location>
        <begin position="1"/>
        <end position="34"/>
    </location>
</feature>
<comment type="caution">
    <text evidence="2">The sequence shown here is derived from an EMBL/GenBank/DDBJ whole genome shotgun (WGS) entry which is preliminary data.</text>
</comment>